<reference evidence="2" key="1">
    <citation type="submission" date="2013-04" db="EMBL/GenBank/DDBJ databases">
        <title>The Genome Sequence of Fonticula alba ATCC 38817.</title>
        <authorList>
            <consortium name="The Broad Institute Genomics Platform"/>
            <person name="Russ C."/>
            <person name="Cuomo C."/>
            <person name="Burger G."/>
            <person name="Gray M.W."/>
            <person name="Holland P.W.H."/>
            <person name="King N."/>
            <person name="Lang F.B.F."/>
            <person name="Roger A.J."/>
            <person name="Ruiz-Trillo I."/>
            <person name="Brown M."/>
            <person name="Walker B."/>
            <person name="Young S."/>
            <person name="Zeng Q."/>
            <person name="Gargeya S."/>
            <person name="Fitzgerald M."/>
            <person name="Haas B."/>
            <person name="Abouelleil A."/>
            <person name="Allen A.W."/>
            <person name="Alvarado L."/>
            <person name="Arachchi H.M."/>
            <person name="Berlin A.M."/>
            <person name="Chapman S.B."/>
            <person name="Gainer-Dewar J."/>
            <person name="Goldberg J."/>
            <person name="Griggs A."/>
            <person name="Gujja S."/>
            <person name="Hansen M."/>
            <person name="Howarth C."/>
            <person name="Imamovic A."/>
            <person name="Ireland A."/>
            <person name="Larimer J."/>
            <person name="McCowan C."/>
            <person name="Murphy C."/>
            <person name="Pearson M."/>
            <person name="Poon T.W."/>
            <person name="Priest M."/>
            <person name="Roberts A."/>
            <person name="Saif S."/>
            <person name="Shea T."/>
            <person name="Sisk P."/>
            <person name="Sykes S."/>
            <person name="Wortman J."/>
            <person name="Nusbaum C."/>
            <person name="Birren B."/>
        </authorList>
    </citation>
    <scope>NUCLEOTIDE SEQUENCE [LARGE SCALE GENOMIC DNA]</scope>
    <source>
        <strain evidence="2">ATCC 38817</strain>
    </source>
</reference>
<gene>
    <name evidence="2" type="ORF">H696_02492</name>
</gene>
<dbReference type="RefSeq" id="XP_009494675.1">
    <property type="nucleotide sequence ID" value="XM_009496400.1"/>
</dbReference>
<sequence>MHLQSIMARMSTGCTREGVMASKPEPASGSAEALASVLREKRASSTALSWSCTRRLMAGELAHAATGMWLARASGKLSMSRELASDTEASRSTAGPADRPRNCRRPPPCRGAAPAATGPGRAPDVSRSSSERGAPGPALWAPPAAKERSLAARRAICADGAAASAAPVDAEKDCSQSLSSMSTAACCWARSRCCWWWSCCCC</sequence>
<dbReference type="EMBL" id="KB932203">
    <property type="protein sequence ID" value="KCV71552.1"/>
    <property type="molecule type" value="Genomic_DNA"/>
</dbReference>
<protein>
    <submittedName>
        <fullName evidence="2">Uncharacterized protein</fullName>
    </submittedName>
</protein>
<name>A0A058ZDL2_FONAL</name>
<evidence type="ECO:0000313" key="2">
    <source>
        <dbReference type="EMBL" id="KCV71552.1"/>
    </source>
</evidence>
<evidence type="ECO:0000256" key="1">
    <source>
        <dbReference type="SAM" id="MobiDB-lite"/>
    </source>
</evidence>
<dbReference type="Proteomes" id="UP000030693">
    <property type="component" value="Unassembled WGS sequence"/>
</dbReference>
<proteinExistence type="predicted"/>
<organism evidence="2">
    <name type="scientific">Fonticula alba</name>
    <name type="common">Slime mold</name>
    <dbReference type="NCBI Taxonomy" id="691883"/>
    <lineage>
        <taxon>Eukaryota</taxon>
        <taxon>Rotosphaerida</taxon>
        <taxon>Fonticulaceae</taxon>
        <taxon>Fonticula</taxon>
    </lineage>
</organism>
<feature type="region of interest" description="Disordered" evidence="1">
    <location>
        <begin position="81"/>
        <end position="144"/>
    </location>
</feature>
<evidence type="ECO:0000313" key="3">
    <source>
        <dbReference type="Proteomes" id="UP000030693"/>
    </source>
</evidence>
<accession>A0A058ZDL2</accession>
<dbReference type="AlphaFoldDB" id="A0A058ZDL2"/>
<feature type="compositionally biased region" description="Low complexity" evidence="1">
    <location>
        <begin position="133"/>
        <end position="144"/>
    </location>
</feature>
<keyword evidence="3" id="KW-1185">Reference proteome</keyword>
<feature type="compositionally biased region" description="Low complexity" evidence="1">
    <location>
        <begin position="110"/>
        <end position="123"/>
    </location>
</feature>
<dbReference type="GeneID" id="20527217"/>